<dbReference type="Proteomes" id="UP000521922">
    <property type="component" value="Unassembled WGS sequence"/>
</dbReference>
<keyword evidence="2" id="KW-0472">Membrane</keyword>
<accession>A0A7Y9DMM8</accession>
<name>A0A7Y9DMM8_9ACTN</name>
<feature type="transmembrane region" description="Helical" evidence="2">
    <location>
        <begin position="59"/>
        <end position="79"/>
    </location>
</feature>
<keyword evidence="2" id="KW-1133">Transmembrane helix</keyword>
<dbReference type="RefSeq" id="WP_179753130.1">
    <property type="nucleotide sequence ID" value="NZ_BAAAGN010000010.1"/>
</dbReference>
<dbReference type="EMBL" id="JACCBB010000001">
    <property type="protein sequence ID" value="NYD23417.1"/>
    <property type="molecule type" value="Genomic_DNA"/>
</dbReference>
<sequence>MSRATSAVRAPGATRRATTHLFALSVVFFLAAGAAIVLTQAVALAGGDAAAARDLEERLAPFAFGGASAAGLLSFLLGYGQRAAHAQDQDDAQADPAAPATDRPQDRSGDHRATTPDRGTAA</sequence>
<feature type="compositionally biased region" description="Basic and acidic residues" evidence="1">
    <location>
        <begin position="103"/>
        <end position="115"/>
    </location>
</feature>
<gene>
    <name evidence="3" type="ORF">BJ968_002957</name>
</gene>
<proteinExistence type="predicted"/>
<reference evidence="3 4" key="1">
    <citation type="submission" date="2020-07" db="EMBL/GenBank/DDBJ databases">
        <title>Sequencing the genomes of 1000 actinobacteria strains.</title>
        <authorList>
            <person name="Klenk H.-P."/>
        </authorList>
    </citation>
    <scope>NUCLEOTIDE SEQUENCE [LARGE SCALE GENOMIC DNA]</scope>
    <source>
        <strain evidence="3 4">DSM 7487</strain>
    </source>
</reference>
<feature type="transmembrane region" description="Helical" evidence="2">
    <location>
        <begin position="21"/>
        <end position="47"/>
    </location>
</feature>
<keyword evidence="4" id="KW-1185">Reference proteome</keyword>
<protein>
    <submittedName>
        <fullName evidence="3">Uncharacterized protein</fullName>
    </submittedName>
</protein>
<comment type="caution">
    <text evidence="3">The sequence shown here is derived from an EMBL/GenBank/DDBJ whole genome shotgun (WGS) entry which is preliminary data.</text>
</comment>
<evidence type="ECO:0000313" key="3">
    <source>
        <dbReference type="EMBL" id="NYD23417.1"/>
    </source>
</evidence>
<evidence type="ECO:0000256" key="2">
    <source>
        <dbReference type="SAM" id="Phobius"/>
    </source>
</evidence>
<evidence type="ECO:0000313" key="4">
    <source>
        <dbReference type="Proteomes" id="UP000521922"/>
    </source>
</evidence>
<keyword evidence="2" id="KW-0812">Transmembrane</keyword>
<evidence type="ECO:0000256" key="1">
    <source>
        <dbReference type="SAM" id="MobiDB-lite"/>
    </source>
</evidence>
<feature type="region of interest" description="Disordered" evidence="1">
    <location>
        <begin position="86"/>
        <end position="122"/>
    </location>
</feature>
<dbReference type="AlphaFoldDB" id="A0A7Y9DMM8"/>
<organism evidence="3 4">
    <name type="scientific">Kineococcus aurantiacus</name>
    <dbReference type="NCBI Taxonomy" id="37633"/>
    <lineage>
        <taxon>Bacteria</taxon>
        <taxon>Bacillati</taxon>
        <taxon>Actinomycetota</taxon>
        <taxon>Actinomycetes</taxon>
        <taxon>Kineosporiales</taxon>
        <taxon>Kineosporiaceae</taxon>
        <taxon>Kineococcus</taxon>
    </lineage>
</organism>